<dbReference type="InterPro" id="IPR006913">
    <property type="entry name" value="CENP-V/GFA"/>
</dbReference>
<comment type="caution">
    <text evidence="6">The sequence shown here is derived from an EMBL/GenBank/DDBJ whole genome shotgun (WGS) entry which is preliminary data.</text>
</comment>
<dbReference type="PROSITE" id="PS51891">
    <property type="entry name" value="CENP_V_GFA"/>
    <property type="match status" value="1"/>
</dbReference>
<evidence type="ECO:0000256" key="1">
    <source>
        <dbReference type="ARBA" id="ARBA00005495"/>
    </source>
</evidence>
<reference evidence="6 7" key="1">
    <citation type="submission" date="2015-11" db="EMBL/GenBank/DDBJ databases">
        <title>Genomic analysis of 38 Legionella species identifies large and diverse effector repertoires.</title>
        <authorList>
            <person name="Burstein D."/>
            <person name="Amaro F."/>
            <person name="Zusman T."/>
            <person name="Lifshitz Z."/>
            <person name="Cohen O."/>
            <person name="Gilbert J.A."/>
            <person name="Pupko T."/>
            <person name="Shuman H.A."/>
            <person name="Segal G."/>
        </authorList>
    </citation>
    <scope>NUCLEOTIDE SEQUENCE [LARGE SCALE GENOMIC DNA]</scope>
    <source>
        <strain evidence="6 7">Mt.St.Helens-9</strain>
    </source>
</reference>
<dbReference type="GO" id="GO:0046872">
    <property type="term" value="F:metal ion binding"/>
    <property type="evidence" value="ECO:0007669"/>
    <property type="project" value="UniProtKB-KW"/>
</dbReference>
<gene>
    <name evidence="6" type="ORF">Lspi_2337</name>
</gene>
<evidence type="ECO:0000256" key="2">
    <source>
        <dbReference type="ARBA" id="ARBA00022723"/>
    </source>
</evidence>
<dbReference type="AlphaFoldDB" id="A0A0W0YY07"/>
<evidence type="ECO:0000313" key="6">
    <source>
        <dbReference type="EMBL" id="KTD61707.1"/>
    </source>
</evidence>
<keyword evidence="4" id="KW-0456">Lyase</keyword>
<keyword evidence="2" id="KW-0479">Metal-binding</keyword>
<evidence type="ECO:0000256" key="3">
    <source>
        <dbReference type="ARBA" id="ARBA00022833"/>
    </source>
</evidence>
<sequence length="173" mass="19818">MRKKEKTIKNSETIMKLTGSCHCQSVRFECLSHTPYPYMRCYCSICRKTAGGGGYAINIMGDARTLKVHGEEYITVYRARLSPEDPEPGTGQRHFCKVCGSCLWVFDPEWPQLIHPFASAIDTPLPIPPEQVHIMTDYAAPWCEIPKGEHHSHHTHYPPLSIEEWHKKLGLWI</sequence>
<evidence type="ECO:0000256" key="4">
    <source>
        <dbReference type="ARBA" id="ARBA00023239"/>
    </source>
</evidence>
<dbReference type="PANTHER" id="PTHR33337:SF44">
    <property type="entry name" value="DUF636 DOMAIN PROTEIN (AFU_ORTHOLOGUE AFUA_1G09754)"/>
    <property type="match status" value="1"/>
</dbReference>
<keyword evidence="7" id="KW-1185">Reference proteome</keyword>
<dbReference type="STRING" id="452.Lspi_2337"/>
<dbReference type="SUPFAM" id="SSF51316">
    <property type="entry name" value="Mss4-like"/>
    <property type="match status" value="1"/>
</dbReference>
<accession>A0A0W0YY07</accession>
<dbReference type="Pfam" id="PF04828">
    <property type="entry name" value="GFA"/>
    <property type="match status" value="1"/>
</dbReference>
<dbReference type="Proteomes" id="UP000054877">
    <property type="component" value="Unassembled WGS sequence"/>
</dbReference>
<comment type="similarity">
    <text evidence="1">Belongs to the Gfa family.</text>
</comment>
<feature type="domain" description="CENP-V/GFA" evidence="5">
    <location>
        <begin position="17"/>
        <end position="143"/>
    </location>
</feature>
<dbReference type="InterPro" id="IPR011057">
    <property type="entry name" value="Mss4-like_sf"/>
</dbReference>
<evidence type="ECO:0000313" key="7">
    <source>
        <dbReference type="Proteomes" id="UP000054877"/>
    </source>
</evidence>
<dbReference type="Gene3D" id="3.90.1590.10">
    <property type="entry name" value="glutathione-dependent formaldehyde- activating enzyme (gfa)"/>
    <property type="match status" value="1"/>
</dbReference>
<dbReference type="PATRIC" id="fig|452.5.peg.2577"/>
<name>A0A0W0YY07_LEGSP</name>
<protein>
    <submittedName>
        <fullName evidence="6">Glutathione-dependent formaldehyde-activating enzyme</fullName>
    </submittedName>
</protein>
<dbReference type="PANTHER" id="PTHR33337">
    <property type="entry name" value="GFA DOMAIN-CONTAINING PROTEIN"/>
    <property type="match status" value="1"/>
</dbReference>
<dbReference type="RefSeq" id="WP_197697339.1">
    <property type="nucleotide sequence ID" value="NZ_CAAAII010000001.1"/>
</dbReference>
<dbReference type="EMBL" id="LNYX01000031">
    <property type="protein sequence ID" value="KTD61707.1"/>
    <property type="molecule type" value="Genomic_DNA"/>
</dbReference>
<organism evidence="6 7">
    <name type="scientific">Legionella spiritensis</name>
    <dbReference type="NCBI Taxonomy" id="452"/>
    <lineage>
        <taxon>Bacteria</taxon>
        <taxon>Pseudomonadati</taxon>
        <taxon>Pseudomonadota</taxon>
        <taxon>Gammaproteobacteria</taxon>
        <taxon>Legionellales</taxon>
        <taxon>Legionellaceae</taxon>
        <taxon>Legionella</taxon>
    </lineage>
</organism>
<dbReference type="GO" id="GO:0016846">
    <property type="term" value="F:carbon-sulfur lyase activity"/>
    <property type="evidence" value="ECO:0007669"/>
    <property type="project" value="InterPro"/>
</dbReference>
<keyword evidence="3" id="KW-0862">Zinc</keyword>
<proteinExistence type="inferred from homology"/>
<evidence type="ECO:0000259" key="5">
    <source>
        <dbReference type="PROSITE" id="PS51891"/>
    </source>
</evidence>